<accession>A0A1R1XJJ9</accession>
<evidence type="ECO:0000256" key="1">
    <source>
        <dbReference type="SAM" id="Phobius"/>
    </source>
</evidence>
<organism evidence="2 3">
    <name type="scientific">Smittium culicis</name>
    <dbReference type="NCBI Taxonomy" id="133412"/>
    <lineage>
        <taxon>Eukaryota</taxon>
        <taxon>Fungi</taxon>
        <taxon>Fungi incertae sedis</taxon>
        <taxon>Zoopagomycota</taxon>
        <taxon>Kickxellomycotina</taxon>
        <taxon>Harpellomycetes</taxon>
        <taxon>Harpellales</taxon>
        <taxon>Legeriomycetaceae</taxon>
        <taxon>Smittium</taxon>
    </lineage>
</organism>
<comment type="caution">
    <text evidence="2">The sequence shown here is derived from an EMBL/GenBank/DDBJ whole genome shotgun (WGS) entry which is preliminary data.</text>
</comment>
<reference evidence="2 3" key="1">
    <citation type="submission" date="2017-01" db="EMBL/GenBank/DDBJ databases">
        <authorList>
            <person name="Mah S.A."/>
            <person name="Swanson W.J."/>
            <person name="Moy G.W."/>
            <person name="Vacquier V.D."/>
        </authorList>
    </citation>
    <scope>NUCLEOTIDE SEQUENCE [LARGE SCALE GENOMIC DNA]</scope>
    <source>
        <strain evidence="2 3">GSMNP</strain>
    </source>
</reference>
<keyword evidence="1" id="KW-1133">Transmembrane helix</keyword>
<evidence type="ECO:0000313" key="2">
    <source>
        <dbReference type="EMBL" id="OMJ14809.1"/>
    </source>
</evidence>
<feature type="transmembrane region" description="Helical" evidence="1">
    <location>
        <begin position="277"/>
        <end position="296"/>
    </location>
</feature>
<keyword evidence="1" id="KW-0472">Membrane</keyword>
<feature type="transmembrane region" description="Helical" evidence="1">
    <location>
        <begin position="113"/>
        <end position="134"/>
    </location>
</feature>
<feature type="transmembrane region" description="Helical" evidence="1">
    <location>
        <begin position="240"/>
        <end position="265"/>
    </location>
</feature>
<dbReference type="AlphaFoldDB" id="A0A1R1XJJ9"/>
<gene>
    <name evidence="2" type="ORF">AYI70_g7666</name>
</gene>
<dbReference type="Proteomes" id="UP000187283">
    <property type="component" value="Unassembled WGS sequence"/>
</dbReference>
<dbReference type="EMBL" id="LSSN01002895">
    <property type="protein sequence ID" value="OMJ14809.1"/>
    <property type="molecule type" value="Genomic_DNA"/>
</dbReference>
<proteinExistence type="predicted"/>
<feature type="transmembrane region" description="Helical" evidence="1">
    <location>
        <begin position="337"/>
        <end position="359"/>
    </location>
</feature>
<name>A0A1R1XJJ9_9FUNG</name>
<sequence>MMNSTEPLTTDKVENTPLLTVPLALELAGNDLVDTELTADELPENVLTAEELIANVFPLLSDELSELSRAVLEPLCVLLLLLLLLLLLVVLVSDTPCTDPTSLLVPLLLPSTSVNVIVFVDITVVANGIVFTVLKVELPSVTSSVTVVRLTVVSIIDVFVLTDTFVFVFGVFVLTETTVVGSTETDVVVTVLLFVDTTVSVTLLAGTVETLVTVCIPSVTVPTPETVTVTGSTSFVFTNVIVSASFTLSFVTVLVSGFCLNVVVTVSGSSTSATSELAWLSITVTAPCGSIVKLFVNGFFSNTEFSCFTGIDGTVIKPPPFSPLTLADIDNNANPNAHTFICIFFPFINVFLFNYLLLLNLSLLSIITI</sequence>
<feature type="transmembrane region" description="Helical" evidence="1">
    <location>
        <begin position="75"/>
        <end position="93"/>
    </location>
</feature>
<keyword evidence="3" id="KW-1185">Reference proteome</keyword>
<protein>
    <submittedName>
        <fullName evidence="2">Uncharacterized protein</fullName>
    </submittedName>
</protein>
<keyword evidence="1" id="KW-0812">Transmembrane</keyword>
<evidence type="ECO:0000313" key="3">
    <source>
        <dbReference type="Proteomes" id="UP000187283"/>
    </source>
</evidence>
<feature type="transmembrane region" description="Helical" evidence="1">
    <location>
        <begin position="146"/>
        <end position="174"/>
    </location>
</feature>